<keyword evidence="4" id="KW-1185">Reference proteome</keyword>
<gene>
    <name evidence="3" type="ORF">GRF29_216g610733</name>
</gene>
<dbReference type="InterPro" id="IPR028036">
    <property type="entry name" value="DMAC1-like_dom"/>
</dbReference>
<feature type="compositionally biased region" description="Pro residues" evidence="1">
    <location>
        <begin position="1"/>
        <end position="12"/>
    </location>
</feature>
<protein>
    <recommendedName>
        <fullName evidence="2">Distal membrane-arm assembly complex protein 1-like domain-containing protein</fullName>
    </recommendedName>
</protein>
<dbReference type="PANTHER" id="PTHR28048">
    <property type="entry name" value="ACR195WP"/>
    <property type="match status" value="1"/>
</dbReference>
<reference evidence="3 4" key="1">
    <citation type="submission" date="2021-02" db="EMBL/GenBank/DDBJ databases">
        <title>Genome assembly of Pseudopithomyces chartarum.</title>
        <authorList>
            <person name="Jauregui R."/>
            <person name="Singh J."/>
            <person name="Voisey C."/>
        </authorList>
    </citation>
    <scope>NUCLEOTIDE SEQUENCE [LARGE SCALE GENOMIC DNA]</scope>
    <source>
        <strain evidence="3 4">AGR01</strain>
    </source>
</reference>
<accession>A0AAN6LNL1</accession>
<organism evidence="3 4">
    <name type="scientific">Pseudopithomyces chartarum</name>
    <dbReference type="NCBI Taxonomy" id="1892770"/>
    <lineage>
        <taxon>Eukaryota</taxon>
        <taxon>Fungi</taxon>
        <taxon>Dikarya</taxon>
        <taxon>Ascomycota</taxon>
        <taxon>Pezizomycotina</taxon>
        <taxon>Dothideomycetes</taxon>
        <taxon>Pleosporomycetidae</taxon>
        <taxon>Pleosporales</taxon>
        <taxon>Massarineae</taxon>
        <taxon>Didymosphaeriaceae</taxon>
        <taxon>Pseudopithomyces</taxon>
    </lineage>
</organism>
<evidence type="ECO:0000313" key="3">
    <source>
        <dbReference type="EMBL" id="KAK3197583.1"/>
    </source>
</evidence>
<dbReference type="AlphaFoldDB" id="A0AAN6LNL1"/>
<evidence type="ECO:0000256" key="1">
    <source>
        <dbReference type="SAM" id="MobiDB-lite"/>
    </source>
</evidence>
<sequence>MPPILPPEPIPPKRGLEALPPPRENGEFDCDRDDGVEEVALYLARQQRAAEEIFQRIGHAMQELKDLQGLCVAARWAQQQELVLEYGVEESGRVGVGEETRSKTMTQQDIPTLKQALKEDRSQYDCTPCRVIGSGAFIGLGTYTYFSGHSQLKAQETVIKNSKSMFGMASRRFAISGTSAALVGLGVYRWFA</sequence>
<name>A0AAN6LNL1_9PLEO</name>
<dbReference type="Proteomes" id="UP001280581">
    <property type="component" value="Unassembled WGS sequence"/>
</dbReference>
<dbReference type="PANTHER" id="PTHR28048:SF1">
    <property type="entry name" value="ACR195WP"/>
    <property type="match status" value="1"/>
</dbReference>
<comment type="caution">
    <text evidence="3">The sequence shown here is derived from an EMBL/GenBank/DDBJ whole genome shotgun (WGS) entry which is preliminary data.</text>
</comment>
<evidence type="ECO:0000259" key="2">
    <source>
        <dbReference type="Pfam" id="PF15055"/>
    </source>
</evidence>
<proteinExistence type="predicted"/>
<dbReference type="EMBL" id="WVTA01000018">
    <property type="protein sequence ID" value="KAK3197583.1"/>
    <property type="molecule type" value="Genomic_DNA"/>
</dbReference>
<dbReference type="Pfam" id="PF15055">
    <property type="entry name" value="DMAC1_Dmo2"/>
    <property type="match status" value="1"/>
</dbReference>
<feature type="domain" description="Distal membrane-arm assembly complex protein 1-like" evidence="2">
    <location>
        <begin position="125"/>
        <end position="160"/>
    </location>
</feature>
<feature type="region of interest" description="Disordered" evidence="1">
    <location>
        <begin position="1"/>
        <end position="30"/>
    </location>
</feature>
<dbReference type="InterPro" id="IPR053092">
    <property type="entry name" value="Mitochondrial_unc_protein"/>
</dbReference>
<evidence type="ECO:0000313" key="4">
    <source>
        <dbReference type="Proteomes" id="UP001280581"/>
    </source>
</evidence>